<sequence length="380" mass="42467">MAGRYNAAPNRVPFLDALRGLAAIWVVVVHVAMLPSPRLQVAPFLDLFVVNGTMGVDLFFVVSAFSLCLSMPVHDREVRPMLGFALRRFFRIAPLFYLIILVMCIHNFSGVKIDAKSIFLNLTFLFNFVPGYQTSIVPAGWTVGVEMVFYLIFPLLYRFAKGVLLSISVFLVSICIATLFFMNVSLFVADAFDYYLYSILYRAPIFTFGLIAFYLLPILEKRLERKQIGLALLTFVPVLFFAITANKVAIFDKYYWEGVMFGALVIGLGLFPVAAIVNPVSAWLGRISYSVYLLHSLFIVTLIPAMRSIQGLVASQTIAFMLCLTMTLALVIPAAFLLNYFVEDPINKWGKRFSSRVAGRKNIDSLARGEAVLAESSGRS</sequence>
<keyword evidence="1" id="KW-0812">Transmembrane</keyword>
<feature type="domain" description="Acyltransferase 3" evidence="2">
    <location>
        <begin position="13"/>
        <end position="331"/>
    </location>
</feature>
<dbReference type="PANTHER" id="PTHR23028">
    <property type="entry name" value="ACETYLTRANSFERASE"/>
    <property type="match status" value="1"/>
</dbReference>
<feature type="transmembrane region" description="Helical" evidence="1">
    <location>
        <begin position="289"/>
        <end position="306"/>
    </location>
</feature>
<name>A0ABW4WK43_9HYPH</name>
<keyword evidence="1" id="KW-1133">Transmembrane helix</keyword>
<organism evidence="3 4">
    <name type="scientific">Mesorhizobium calcicola</name>
    <dbReference type="NCBI Taxonomy" id="1300310"/>
    <lineage>
        <taxon>Bacteria</taxon>
        <taxon>Pseudomonadati</taxon>
        <taxon>Pseudomonadota</taxon>
        <taxon>Alphaproteobacteria</taxon>
        <taxon>Hyphomicrobiales</taxon>
        <taxon>Phyllobacteriaceae</taxon>
        <taxon>Mesorhizobium</taxon>
    </lineage>
</organism>
<keyword evidence="4" id="KW-1185">Reference proteome</keyword>
<reference evidence="4" key="1">
    <citation type="journal article" date="2019" name="Int. J. Syst. Evol. Microbiol.">
        <title>The Global Catalogue of Microorganisms (GCM) 10K type strain sequencing project: providing services to taxonomists for standard genome sequencing and annotation.</title>
        <authorList>
            <consortium name="The Broad Institute Genomics Platform"/>
            <consortium name="The Broad Institute Genome Sequencing Center for Infectious Disease"/>
            <person name="Wu L."/>
            <person name="Ma J."/>
        </authorList>
    </citation>
    <scope>NUCLEOTIDE SEQUENCE [LARGE SCALE GENOMIC DNA]</scope>
    <source>
        <strain evidence="4">CGMCC 1.16226</strain>
    </source>
</reference>
<evidence type="ECO:0000313" key="3">
    <source>
        <dbReference type="EMBL" id="MFD2056929.1"/>
    </source>
</evidence>
<proteinExistence type="predicted"/>
<keyword evidence="1" id="KW-0472">Membrane</keyword>
<keyword evidence="3" id="KW-0808">Transferase</keyword>
<feature type="transmembrane region" description="Helical" evidence="1">
    <location>
        <begin position="228"/>
        <end position="248"/>
    </location>
</feature>
<feature type="transmembrane region" description="Helical" evidence="1">
    <location>
        <begin position="131"/>
        <end position="156"/>
    </location>
</feature>
<dbReference type="Proteomes" id="UP001597349">
    <property type="component" value="Unassembled WGS sequence"/>
</dbReference>
<dbReference type="InterPro" id="IPR050879">
    <property type="entry name" value="Acyltransferase_3"/>
</dbReference>
<feature type="transmembrane region" description="Helical" evidence="1">
    <location>
        <begin position="254"/>
        <end position="277"/>
    </location>
</feature>
<dbReference type="Pfam" id="PF01757">
    <property type="entry name" value="Acyl_transf_3"/>
    <property type="match status" value="1"/>
</dbReference>
<accession>A0ABW4WK43</accession>
<feature type="transmembrane region" description="Helical" evidence="1">
    <location>
        <begin position="194"/>
        <end position="216"/>
    </location>
</feature>
<dbReference type="InterPro" id="IPR002656">
    <property type="entry name" value="Acyl_transf_3_dom"/>
</dbReference>
<feature type="transmembrane region" description="Helical" evidence="1">
    <location>
        <begin position="318"/>
        <end position="342"/>
    </location>
</feature>
<dbReference type="PANTHER" id="PTHR23028:SF53">
    <property type="entry name" value="ACYL_TRANSF_3 DOMAIN-CONTAINING PROTEIN"/>
    <property type="match status" value="1"/>
</dbReference>
<feature type="transmembrane region" description="Helical" evidence="1">
    <location>
        <begin position="47"/>
        <end position="69"/>
    </location>
</feature>
<evidence type="ECO:0000256" key="1">
    <source>
        <dbReference type="SAM" id="Phobius"/>
    </source>
</evidence>
<dbReference type="EC" id="2.3.-.-" evidence="3"/>
<evidence type="ECO:0000259" key="2">
    <source>
        <dbReference type="Pfam" id="PF01757"/>
    </source>
</evidence>
<feature type="transmembrane region" description="Helical" evidence="1">
    <location>
        <begin position="163"/>
        <end position="188"/>
    </location>
</feature>
<comment type="caution">
    <text evidence="3">The sequence shown here is derived from an EMBL/GenBank/DDBJ whole genome shotgun (WGS) entry which is preliminary data.</text>
</comment>
<gene>
    <name evidence="3" type="ORF">ACFSQT_28765</name>
</gene>
<protein>
    <submittedName>
        <fullName evidence="3">Acyltransferase family protein</fullName>
        <ecNumber evidence="3">2.3.-.-</ecNumber>
    </submittedName>
</protein>
<dbReference type="EMBL" id="JBHUGY010000048">
    <property type="protein sequence ID" value="MFD2056929.1"/>
    <property type="molecule type" value="Genomic_DNA"/>
</dbReference>
<evidence type="ECO:0000313" key="4">
    <source>
        <dbReference type="Proteomes" id="UP001597349"/>
    </source>
</evidence>
<feature type="transmembrane region" description="Helical" evidence="1">
    <location>
        <begin position="89"/>
        <end position="111"/>
    </location>
</feature>
<dbReference type="GO" id="GO:0016746">
    <property type="term" value="F:acyltransferase activity"/>
    <property type="evidence" value="ECO:0007669"/>
    <property type="project" value="UniProtKB-KW"/>
</dbReference>
<dbReference type="RefSeq" id="WP_379024501.1">
    <property type="nucleotide sequence ID" value="NZ_JBHUGY010000048.1"/>
</dbReference>
<feature type="transmembrane region" description="Helical" evidence="1">
    <location>
        <begin position="12"/>
        <end position="35"/>
    </location>
</feature>
<keyword evidence="3" id="KW-0012">Acyltransferase</keyword>